<comment type="catalytic activity">
    <reaction evidence="8">
        <text>L-tyrosyl-[protein] + ATP = O-phospho-L-tyrosyl-[protein] + ADP + H(+)</text>
        <dbReference type="Rhea" id="RHEA:10596"/>
        <dbReference type="Rhea" id="RHEA-COMP:10136"/>
        <dbReference type="Rhea" id="RHEA-COMP:20101"/>
        <dbReference type="ChEBI" id="CHEBI:15378"/>
        <dbReference type="ChEBI" id="CHEBI:30616"/>
        <dbReference type="ChEBI" id="CHEBI:46858"/>
        <dbReference type="ChEBI" id="CHEBI:61978"/>
        <dbReference type="ChEBI" id="CHEBI:456216"/>
        <dbReference type="EC" id="2.7.10.2"/>
    </reaction>
</comment>
<dbReference type="CDD" id="cd05387">
    <property type="entry name" value="BY-kinase"/>
    <property type="match status" value="1"/>
</dbReference>
<keyword evidence="4" id="KW-0547">Nucleotide-binding</keyword>
<evidence type="ECO:0000256" key="6">
    <source>
        <dbReference type="ARBA" id="ARBA00022840"/>
    </source>
</evidence>
<evidence type="ECO:0000313" key="13">
    <source>
        <dbReference type="Proteomes" id="UP000550787"/>
    </source>
</evidence>
<dbReference type="InterPro" id="IPR050445">
    <property type="entry name" value="Bact_polysacc_biosynth/exp"/>
</dbReference>
<comment type="similarity">
    <text evidence="1">Belongs to the CpsD/CapB family.</text>
</comment>
<protein>
    <recommendedName>
        <fullName evidence="2">non-specific protein-tyrosine kinase</fullName>
        <ecNumber evidence="2">2.7.10.2</ecNumber>
    </recommendedName>
</protein>
<gene>
    <name evidence="12" type="ORF">HLH33_05515</name>
</gene>
<comment type="caution">
    <text evidence="12">The sequence shown here is derived from an EMBL/GenBank/DDBJ whole genome shotgun (WGS) entry which is preliminary data.</text>
</comment>
<keyword evidence="10" id="KW-0472">Membrane</keyword>
<keyword evidence="6" id="KW-0067">ATP-binding</keyword>
<proteinExistence type="inferred from homology"/>
<keyword evidence="5 12" id="KW-0418">Kinase</keyword>
<dbReference type="Proteomes" id="UP000550787">
    <property type="component" value="Unassembled WGS sequence"/>
</dbReference>
<feature type="transmembrane region" description="Helical" evidence="10">
    <location>
        <begin position="60"/>
        <end position="79"/>
    </location>
</feature>
<dbReference type="GO" id="GO:0004713">
    <property type="term" value="F:protein tyrosine kinase activity"/>
    <property type="evidence" value="ECO:0007669"/>
    <property type="project" value="TreeGrafter"/>
</dbReference>
<keyword evidence="3" id="KW-0808">Transferase</keyword>
<dbReference type="EMBL" id="JABEQG010000006">
    <property type="protein sequence ID" value="MBB2155771.1"/>
    <property type="molecule type" value="Genomic_DNA"/>
</dbReference>
<evidence type="ECO:0000256" key="1">
    <source>
        <dbReference type="ARBA" id="ARBA00007316"/>
    </source>
</evidence>
<evidence type="ECO:0000256" key="7">
    <source>
        <dbReference type="ARBA" id="ARBA00023137"/>
    </source>
</evidence>
<dbReference type="Gene3D" id="3.40.50.300">
    <property type="entry name" value="P-loop containing nucleotide triphosphate hydrolases"/>
    <property type="match status" value="1"/>
</dbReference>
<dbReference type="InterPro" id="IPR005702">
    <property type="entry name" value="Wzc-like_C"/>
</dbReference>
<dbReference type="GO" id="GO:0005886">
    <property type="term" value="C:plasma membrane"/>
    <property type="evidence" value="ECO:0007669"/>
    <property type="project" value="TreeGrafter"/>
</dbReference>
<evidence type="ECO:0000256" key="3">
    <source>
        <dbReference type="ARBA" id="ARBA00022679"/>
    </source>
</evidence>
<dbReference type="InterPro" id="IPR027417">
    <property type="entry name" value="P-loop_NTPase"/>
</dbReference>
<organism evidence="12 13">
    <name type="scientific">Gluconacetobacter diazotrophicus</name>
    <name type="common">Acetobacter diazotrophicus</name>
    <dbReference type="NCBI Taxonomy" id="33996"/>
    <lineage>
        <taxon>Bacteria</taxon>
        <taxon>Pseudomonadati</taxon>
        <taxon>Pseudomonadota</taxon>
        <taxon>Alphaproteobacteria</taxon>
        <taxon>Acetobacterales</taxon>
        <taxon>Acetobacteraceae</taxon>
        <taxon>Gluconacetobacter</taxon>
    </lineage>
</organism>
<evidence type="ECO:0000256" key="10">
    <source>
        <dbReference type="SAM" id="Phobius"/>
    </source>
</evidence>
<evidence type="ECO:0000256" key="5">
    <source>
        <dbReference type="ARBA" id="ARBA00022777"/>
    </source>
</evidence>
<keyword evidence="9" id="KW-0175">Coiled coil</keyword>
<dbReference type="SUPFAM" id="SSF52540">
    <property type="entry name" value="P-loop containing nucleoside triphosphate hydrolases"/>
    <property type="match status" value="1"/>
</dbReference>
<evidence type="ECO:0000256" key="2">
    <source>
        <dbReference type="ARBA" id="ARBA00011903"/>
    </source>
</evidence>
<dbReference type="AlphaFoldDB" id="A0A7W4FDH6"/>
<dbReference type="EC" id="2.7.10.2" evidence="2"/>
<keyword evidence="7" id="KW-0829">Tyrosine-protein kinase</keyword>
<evidence type="ECO:0000256" key="4">
    <source>
        <dbReference type="ARBA" id="ARBA00022741"/>
    </source>
</evidence>
<name>A0A7W4FDH6_GLUDI</name>
<dbReference type="Pfam" id="PF13614">
    <property type="entry name" value="AAA_31"/>
    <property type="match status" value="1"/>
</dbReference>
<dbReference type="InterPro" id="IPR025669">
    <property type="entry name" value="AAA_dom"/>
</dbReference>
<dbReference type="RefSeq" id="WP_183115569.1">
    <property type="nucleotide sequence ID" value="NZ_JABEQG010000006.1"/>
</dbReference>
<feature type="domain" description="AAA" evidence="11">
    <location>
        <begin position="554"/>
        <end position="673"/>
    </location>
</feature>
<sequence>MTARTDTWPRPVPAMSDADMNHAPFHDVSMGDPLPTMIPPRDGRAILLHGMRLIRRYRTLFLAVGAGTFLAGSGATLMLKRTYMATATVVVSPASTDPVNQNAQPNDRLDDDELATQAGMLQSRDVAEAVLRALPPPPAPPGFSLRAALCTHAHLLCAPAKPISPEDARQAQVDQLLAAVTVVPGVHSRIINISVNAADGQRAADLANMFVTAYQQIALDRQRADLNRTAGWVDGRTGQLRQRWLEAATKASTFNAAHKLSNTGDGSGNGPLIDRQMSETAIGLTQAQNRLAAAEARADALARASARGESRALVALTQQPILVATANTLAQLESTRTQKAAAMGPHHPDLAGLEQQIAATRASLATETQAALASINEDVVSARAEVAQLSRNLDQLRQEASIQGSPQAEYRMLDQEAQSARDVYEAFLGRSKEMVDRVALLQAPVAFVSHATAPDAPTFPNRKKLLMGVIVLSVVAAAGSVFLRDLLSPGFGEIEQLRAAIGLPLLTAIPRIPARNGRAVRSHVLDAPFSPASEAVRSLLAQLSLSAPLTGRGRVITVASASGGDGKSSLAYWLAALARTGGQPVLVIDGDHREGTRRGGTPVPHGLTELLSGAASVTDVVRHDAETGVDFISAGAPCMLSFDTAEIARLRTLLKDISRSYNLIIIDSPPLQNMPDGLVYGAVADQTVFVCRWLRTSRSAVLSSIERLRSYGAQISGVVVSMAEASASAFPGAHYRGETTRRIALNYDS</sequence>
<dbReference type="PANTHER" id="PTHR32309">
    <property type="entry name" value="TYROSINE-PROTEIN KINASE"/>
    <property type="match status" value="1"/>
</dbReference>
<evidence type="ECO:0000256" key="9">
    <source>
        <dbReference type="SAM" id="Coils"/>
    </source>
</evidence>
<evidence type="ECO:0000313" key="12">
    <source>
        <dbReference type="EMBL" id="MBB2155771.1"/>
    </source>
</evidence>
<evidence type="ECO:0000256" key="8">
    <source>
        <dbReference type="ARBA" id="ARBA00051245"/>
    </source>
</evidence>
<keyword evidence="10" id="KW-1133">Transmembrane helix</keyword>
<dbReference type="PANTHER" id="PTHR32309:SF13">
    <property type="entry name" value="FERRIC ENTEROBACTIN TRANSPORT PROTEIN FEPE"/>
    <property type="match status" value="1"/>
</dbReference>
<reference evidence="12 13" key="1">
    <citation type="submission" date="2020-04" db="EMBL/GenBank/DDBJ databases">
        <title>Description of novel Gluconacetobacter.</title>
        <authorList>
            <person name="Sombolestani A."/>
        </authorList>
    </citation>
    <scope>NUCLEOTIDE SEQUENCE [LARGE SCALE GENOMIC DNA]</scope>
    <source>
        <strain evidence="12 13">LMG 7603</strain>
    </source>
</reference>
<feature type="coiled-coil region" evidence="9">
    <location>
        <begin position="372"/>
        <end position="399"/>
    </location>
</feature>
<evidence type="ECO:0000259" key="11">
    <source>
        <dbReference type="Pfam" id="PF13614"/>
    </source>
</evidence>
<accession>A0A7W4FDH6</accession>
<keyword evidence="10" id="KW-0812">Transmembrane</keyword>